<gene>
    <name evidence="5" type="ORF">LX87_01538</name>
</gene>
<dbReference type="PANTHER" id="PTHR10434:SF9">
    <property type="entry name" value="PHOSPHOLIPID_GLYCEROL ACYLTRANSFERASE DOMAIN-CONTAINING PROTEIN"/>
    <property type="match status" value="1"/>
</dbReference>
<organism evidence="5 6">
    <name type="scientific">Larkinella arboricola</name>
    <dbReference type="NCBI Taxonomy" id="643671"/>
    <lineage>
        <taxon>Bacteria</taxon>
        <taxon>Pseudomonadati</taxon>
        <taxon>Bacteroidota</taxon>
        <taxon>Cytophagia</taxon>
        <taxon>Cytophagales</taxon>
        <taxon>Spirosomataceae</taxon>
        <taxon>Larkinella</taxon>
    </lineage>
</organism>
<dbReference type="RefSeq" id="WP_111627637.1">
    <property type="nucleotide sequence ID" value="NZ_QLMC01000002.1"/>
</dbReference>
<evidence type="ECO:0000313" key="6">
    <source>
        <dbReference type="Proteomes" id="UP000248790"/>
    </source>
</evidence>
<dbReference type="InterPro" id="IPR002123">
    <property type="entry name" value="Plipid/glycerol_acylTrfase"/>
</dbReference>
<comment type="caution">
    <text evidence="5">The sequence shown here is derived from an EMBL/GenBank/DDBJ whole genome shotgun (WGS) entry which is preliminary data.</text>
</comment>
<dbReference type="AlphaFoldDB" id="A0A327X428"/>
<evidence type="ECO:0000256" key="1">
    <source>
        <dbReference type="ARBA" id="ARBA00005189"/>
    </source>
</evidence>
<keyword evidence="6" id="KW-1185">Reference proteome</keyword>
<dbReference type="Proteomes" id="UP000248790">
    <property type="component" value="Unassembled WGS sequence"/>
</dbReference>
<accession>A0A327X428</accession>
<dbReference type="SUPFAM" id="SSF69593">
    <property type="entry name" value="Glycerol-3-phosphate (1)-acyltransferase"/>
    <property type="match status" value="1"/>
</dbReference>
<dbReference type="GO" id="GO:0006654">
    <property type="term" value="P:phosphatidic acid biosynthetic process"/>
    <property type="evidence" value="ECO:0007669"/>
    <property type="project" value="TreeGrafter"/>
</dbReference>
<protein>
    <submittedName>
        <fullName evidence="5">Acyltransferase-like protein</fullName>
    </submittedName>
</protein>
<comment type="pathway">
    <text evidence="1">Lipid metabolism.</text>
</comment>
<evidence type="ECO:0000259" key="4">
    <source>
        <dbReference type="SMART" id="SM00563"/>
    </source>
</evidence>
<dbReference type="OrthoDB" id="9796839at2"/>
<name>A0A327X428_LARAB</name>
<proteinExistence type="predicted"/>
<dbReference type="EMBL" id="QLMC01000002">
    <property type="protein sequence ID" value="RAJ99842.1"/>
    <property type="molecule type" value="Genomic_DNA"/>
</dbReference>
<sequence>MFNAIARWLYKLAGWKLVGPVPTVPKAIWVLAPHMTNWDFPVGLGGRATTRIWIQYLAKKELFTWYAGWLFRILGGKPVDRSRSNNLVDAMADVLNQNEYLHVCILPEGTRSDVERLKTGFYYIALKANVPLILTGFDYPRKTIFLSDPVYVTGNYEEDMRPIYEFFSQLQGKKKTWLKRYEQTGLIS</sequence>
<feature type="domain" description="Phospholipid/glycerol acyltransferase" evidence="4">
    <location>
        <begin position="28"/>
        <end position="137"/>
    </location>
</feature>
<dbReference type="Pfam" id="PF01553">
    <property type="entry name" value="Acyltransferase"/>
    <property type="match status" value="1"/>
</dbReference>
<evidence type="ECO:0000313" key="5">
    <source>
        <dbReference type="EMBL" id="RAJ99842.1"/>
    </source>
</evidence>
<keyword evidence="3 5" id="KW-0012">Acyltransferase</keyword>
<evidence type="ECO:0000256" key="3">
    <source>
        <dbReference type="ARBA" id="ARBA00023315"/>
    </source>
</evidence>
<dbReference type="SMART" id="SM00563">
    <property type="entry name" value="PlsC"/>
    <property type="match status" value="1"/>
</dbReference>
<keyword evidence="2 5" id="KW-0808">Transferase</keyword>
<dbReference type="PANTHER" id="PTHR10434">
    <property type="entry name" value="1-ACYL-SN-GLYCEROL-3-PHOSPHATE ACYLTRANSFERASE"/>
    <property type="match status" value="1"/>
</dbReference>
<reference evidence="5 6" key="1">
    <citation type="submission" date="2018-06" db="EMBL/GenBank/DDBJ databases">
        <title>Genomic Encyclopedia of Archaeal and Bacterial Type Strains, Phase II (KMG-II): from individual species to whole genera.</title>
        <authorList>
            <person name="Goeker M."/>
        </authorList>
    </citation>
    <scope>NUCLEOTIDE SEQUENCE [LARGE SCALE GENOMIC DNA]</scope>
    <source>
        <strain evidence="5 6">DSM 21851</strain>
    </source>
</reference>
<dbReference type="GO" id="GO:0003841">
    <property type="term" value="F:1-acylglycerol-3-phosphate O-acyltransferase activity"/>
    <property type="evidence" value="ECO:0007669"/>
    <property type="project" value="TreeGrafter"/>
</dbReference>
<evidence type="ECO:0000256" key="2">
    <source>
        <dbReference type="ARBA" id="ARBA00022679"/>
    </source>
</evidence>